<evidence type="ECO:0000313" key="2">
    <source>
        <dbReference type="Proteomes" id="UP000826195"/>
    </source>
</evidence>
<dbReference type="EMBL" id="JAHXZJ010000374">
    <property type="protein sequence ID" value="KAH0561835.1"/>
    <property type="molecule type" value="Genomic_DNA"/>
</dbReference>
<reference evidence="1 2" key="1">
    <citation type="journal article" date="2021" name="J. Hered.">
        <title>A chromosome-level genome assembly of the parasitoid wasp, Cotesia glomerata (Hymenoptera: Braconidae).</title>
        <authorList>
            <person name="Pinto B.J."/>
            <person name="Weis J.J."/>
            <person name="Gamble T."/>
            <person name="Ode P.J."/>
            <person name="Paul R."/>
            <person name="Zaspel J.M."/>
        </authorList>
    </citation>
    <scope>NUCLEOTIDE SEQUENCE [LARGE SCALE GENOMIC DNA]</scope>
    <source>
        <strain evidence="1">CgM1</strain>
    </source>
</reference>
<organism evidence="1 2">
    <name type="scientific">Cotesia glomerata</name>
    <name type="common">Lepidopteran parasitic wasp</name>
    <name type="synonym">Apanteles glomeratus</name>
    <dbReference type="NCBI Taxonomy" id="32391"/>
    <lineage>
        <taxon>Eukaryota</taxon>
        <taxon>Metazoa</taxon>
        <taxon>Ecdysozoa</taxon>
        <taxon>Arthropoda</taxon>
        <taxon>Hexapoda</taxon>
        <taxon>Insecta</taxon>
        <taxon>Pterygota</taxon>
        <taxon>Neoptera</taxon>
        <taxon>Endopterygota</taxon>
        <taxon>Hymenoptera</taxon>
        <taxon>Apocrita</taxon>
        <taxon>Ichneumonoidea</taxon>
        <taxon>Braconidae</taxon>
        <taxon>Microgastrinae</taxon>
        <taxon>Cotesia</taxon>
    </lineage>
</organism>
<sequence>MYNARGIYGLEICITQLARILKAIAQSCVITDRCVGGEKANGFDKFSPGELTEDFRVPPMGIKKNPSSNPFCPGL</sequence>
<dbReference type="Proteomes" id="UP000826195">
    <property type="component" value="Unassembled WGS sequence"/>
</dbReference>
<evidence type="ECO:0000313" key="1">
    <source>
        <dbReference type="EMBL" id="KAH0561835.1"/>
    </source>
</evidence>
<comment type="caution">
    <text evidence="1">The sequence shown here is derived from an EMBL/GenBank/DDBJ whole genome shotgun (WGS) entry which is preliminary data.</text>
</comment>
<proteinExistence type="predicted"/>
<gene>
    <name evidence="1" type="ORF">KQX54_019754</name>
</gene>
<dbReference type="AlphaFoldDB" id="A0AAV7J0X3"/>
<accession>A0AAV7J0X3</accession>
<keyword evidence="2" id="KW-1185">Reference proteome</keyword>
<name>A0AAV7J0X3_COTGL</name>
<protein>
    <submittedName>
        <fullName evidence="1">Uncharacterized protein</fullName>
    </submittedName>
</protein>